<gene>
    <name evidence="1" type="ORF">JI748_03515</name>
</gene>
<name>A0ABX7CA12_9HYPH</name>
<accession>A0ABX7CA12</accession>
<dbReference type="RefSeq" id="WP_201635126.1">
    <property type="nucleotide sequence ID" value="NZ_CP068046.1"/>
</dbReference>
<evidence type="ECO:0000313" key="1">
    <source>
        <dbReference type="EMBL" id="QQR40094.1"/>
    </source>
</evidence>
<dbReference type="EMBL" id="CP068046">
    <property type="protein sequence ID" value="QQR40094.1"/>
    <property type="molecule type" value="Genomic_DNA"/>
</dbReference>
<reference evidence="1 2" key="1">
    <citation type="submission" date="2021-01" db="EMBL/GenBank/DDBJ databases">
        <title>Genome seq and assembly of Devosia sp. LEGU1.</title>
        <authorList>
            <person name="Chhetri G."/>
        </authorList>
    </citation>
    <scope>NUCLEOTIDE SEQUENCE [LARGE SCALE GENOMIC DNA]</scope>
    <source>
        <strain evidence="1 2">LEGU1</strain>
    </source>
</reference>
<sequence length="66" mass="7724">MTAEEAHQSIFDARLLMRSWFAGAGYQAWKHVQEAVARLDQVEARFPDFLPEIDLIREAFQRLQDC</sequence>
<organism evidence="1 2">
    <name type="scientific">Devosia rhizoryzae</name>
    <dbReference type="NCBI Taxonomy" id="2774137"/>
    <lineage>
        <taxon>Bacteria</taxon>
        <taxon>Pseudomonadati</taxon>
        <taxon>Pseudomonadota</taxon>
        <taxon>Alphaproteobacteria</taxon>
        <taxon>Hyphomicrobiales</taxon>
        <taxon>Devosiaceae</taxon>
        <taxon>Devosia</taxon>
    </lineage>
</organism>
<evidence type="ECO:0000313" key="2">
    <source>
        <dbReference type="Proteomes" id="UP000595857"/>
    </source>
</evidence>
<keyword evidence="2" id="KW-1185">Reference proteome</keyword>
<proteinExistence type="predicted"/>
<protein>
    <submittedName>
        <fullName evidence="1">Uncharacterized protein</fullName>
    </submittedName>
</protein>
<dbReference type="Proteomes" id="UP000595857">
    <property type="component" value="Chromosome"/>
</dbReference>